<evidence type="ECO:0000313" key="2">
    <source>
        <dbReference type="Proteomes" id="UP000321776"/>
    </source>
</evidence>
<gene>
    <name evidence="1" type="ORF">FRZ40_18235</name>
</gene>
<protein>
    <submittedName>
        <fullName evidence="1">Uncharacterized protein</fullName>
    </submittedName>
</protein>
<evidence type="ECO:0000313" key="1">
    <source>
        <dbReference type="EMBL" id="TXC82422.1"/>
    </source>
</evidence>
<reference evidence="1 2" key="1">
    <citation type="journal article" date="2018" name="Int. J. Syst. Evol. Microbiol.">
        <title>Paraburkholderia azotifigens sp. nov., a nitrogen-fixing bacterium isolated from paddy soil.</title>
        <authorList>
            <person name="Choi G.M."/>
            <person name="Im W.T."/>
        </authorList>
    </citation>
    <scope>NUCLEOTIDE SEQUENCE [LARGE SCALE GENOMIC DNA]</scope>
    <source>
        <strain evidence="1 2">NF 2-5-3</strain>
    </source>
</reference>
<accession>A0A5C6VA94</accession>
<dbReference type="RefSeq" id="WP_054925090.1">
    <property type="nucleotide sequence ID" value="NZ_VOQS01000003.1"/>
</dbReference>
<proteinExistence type="predicted"/>
<name>A0A5C6VA94_9BURK</name>
<dbReference type="AlphaFoldDB" id="A0A5C6VA94"/>
<comment type="caution">
    <text evidence="1">The sequence shown here is derived from an EMBL/GenBank/DDBJ whole genome shotgun (WGS) entry which is preliminary data.</text>
</comment>
<organism evidence="1 2">
    <name type="scientific">Paraburkholderia azotifigens</name>
    <dbReference type="NCBI Taxonomy" id="2057004"/>
    <lineage>
        <taxon>Bacteria</taxon>
        <taxon>Pseudomonadati</taxon>
        <taxon>Pseudomonadota</taxon>
        <taxon>Betaproteobacteria</taxon>
        <taxon>Burkholderiales</taxon>
        <taxon>Burkholderiaceae</taxon>
        <taxon>Paraburkholderia</taxon>
    </lineage>
</organism>
<sequence>MPMQIKAYSSSPTGQGAYVIEQKARVAARERAENERAQKRLDMDAHINVNASKWRYPSLRE</sequence>
<dbReference type="EMBL" id="VOQS01000003">
    <property type="protein sequence ID" value="TXC82422.1"/>
    <property type="molecule type" value="Genomic_DNA"/>
</dbReference>
<dbReference type="Proteomes" id="UP000321776">
    <property type="component" value="Unassembled WGS sequence"/>
</dbReference>